<dbReference type="EMBL" id="BMAO01033955">
    <property type="protein sequence ID" value="GFQ93005.1"/>
    <property type="molecule type" value="Genomic_DNA"/>
</dbReference>
<evidence type="ECO:0000313" key="2">
    <source>
        <dbReference type="EMBL" id="GFQ93005.1"/>
    </source>
</evidence>
<name>A0A8X6L092_TRICU</name>
<dbReference type="PANTHER" id="PTHR48465:SF1">
    <property type="entry name" value="PROTEIN SSUH2 HOMOLOG"/>
    <property type="match status" value="1"/>
</dbReference>
<gene>
    <name evidence="2" type="primary">ssuh2_1</name>
    <name evidence="2" type="ORF">TNCT_444031</name>
</gene>
<feature type="region of interest" description="Disordered" evidence="1">
    <location>
        <begin position="1"/>
        <end position="25"/>
    </location>
</feature>
<accession>A0A8X6L092</accession>
<dbReference type="InterPro" id="IPR052789">
    <property type="entry name" value="SSUH2_homolog"/>
</dbReference>
<comment type="caution">
    <text evidence="2">The sequence shown here is derived from an EMBL/GenBank/DDBJ whole genome shotgun (WGS) entry which is preliminary data.</text>
</comment>
<evidence type="ECO:0000313" key="3">
    <source>
        <dbReference type="Proteomes" id="UP000887116"/>
    </source>
</evidence>
<reference evidence="2" key="1">
    <citation type="submission" date="2020-07" db="EMBL/GenBank/DDBJ databases">
        <title>Multicomponent nature underlies the extraordinary mechanical properties of spider dragline silk.</title>
        <authorList>
            <person name="Kono N."/>
            <person name="Nakamura H."/>
            <person name="Mori M."/>
            <person name="Yoshida Y."/>
            <person name="Ohtoshi R."/>
            <person name="Malay A.D."/>
            <person name="Moran D.A.P."/>
            <person name="Tomita M."/>
            <person name="Numata K."/>
            <person name="Arakawa K."/>
        </authorList>
    </citation>
    <scope>NUCLEOTIDE SEQUENCE</scope>
</reference>
<proteinExistence type="predicted"/>
<evidence type="ECO:0000256" key="1">
    <source>
        <dbReference type="SAM" id="MobiDB-lite"/>
    </source>
</evidence>
<protein>
    <submittedName>
        <fullName evidence="2">Protein SSUH2</fullName>
    </submittedName>
</protein>
<dbReference type="Proteomes" id="UP000887116">
    <property type="component" value="Unassembled WGS sequence"/>
</dbReference>
<dbReference type="AlphaFoldDB" id="A0A8X6L092"/>
<sequence>MEEAPPPSYEESEAAHRQASSAPDTSKPLLTLVSMRDADLRNELYKYIENKFCYGSRFIEEMILTEIWNDCAFVYTLESMAETRDYGNKIVAYDGWIEEGPEDDSGLPPYHWEVPVQVPTEFADNNIVTEIPHTGYIKQCLRCYGQKEHKCNYCSGEGKQPCGRCGGDGIDDDGSGCIRCNRTGKVWCSDCEGRKKLACSLCRGSGKLKHFDQLVVTWKYQKCSEVSNTSELPTELVCRTSGKEIYKDQGVTVQPLNFPNNRALNEISARLIASQNSQRDVRIVAQRHSVIAIPYTRATYIWKKKKGKFYVYGFQKNIYFKEYPQQYFGCVCF</sequence>
<dbReference type="PANTHER" id="PTHR48465">
    <property type="entry name" value="PROTEIN SSUH2 HOMOLOG"/>
    <property type="match status" value="1"/>
</dbReference>
<dbReference type="OrthoDB" id="6419224at2759"/>
<organism evidence="2 3">
    <name type="scientific">Trichonephila clavata</name>
    <name type="common">Joro spider</name>
    <name type="synonym">Nephila clavata</name>
    <dbReference type="NCBI Taxonomy" id="2740835"/>
    <lineage>
        <taxon>Eukaryota</taxon>
        <taxon>Metazoa</taxon>
        <taxon>Ecdysozoa</taxon>
        <taxon>Arthropoda</taxon>
        <taxon>Chelicerata</taxon>
        <taxon>Arachnida</taxon>
        <taxon>Araneae</taxon>
        <taxon>Araneomorphae</taxon>
        <taxon>Entelegynae</taxon>
        <taxon>Araneoidea</taxon>
        <taxon>Nephilidae</taxon>
        <taxon>Trichonephila</taxon>
    </lineage>
</organism>
<keyword evidence="3" id="KW-1185">Reference proteome</keyword>